<dbReference type="GO" id="GO:0006590">
    <property type="term" value="P:thyroid hormone generation"/>
    <property type="evidence" value="ECO:0007669"/>
    <property type="project" value="TreeGrafter"/>
</dbReference>
<evidence type="ECO:0000313" key="9">
    <source>
        <dbReference type="Ensembl" id="ENSOSUP00000008281.1"/>
    </source>
</evidence>
<evidence type="ECO:0000256" key="2">
    <source>
        <dbReference type="ARBA" id="ARBA00022525"/>
    </source>
</evidence>
<keyword evidence="4 6" id="KW-1015">Disulfide bond</keyword>
<reference evidence="9" key="1">
    <citation type="submission" date="2025-08" db="UniProtKB">
        <authorList>
            <consortium name="Ensembl"/>
        </authorList>
    </citation>
    <scope>IDENTIFICATION</scope>
</reference>
<dbReference type="PROSITE" id="PS51162">
    <property type="entry name" value="THYROGLOBULIN_1_2"/>
    <property type="match status" value="1"/>
</dbReference>
<evidence type="ECO:0000256" key="3">
    <source>
        <dbReference type="ARBA" id="ARBA00022729"/>
    </source>
</evidence>
<feature type="disulfide bond" evidence="6">
    <location>
        <begin position="75"/>
        <end position="95"/>
    </location>
</feature>
<proteinExistence type="predicted"/>
<dbReference type="GO" id="GO:0005615">
    <property type="term" value="C:extracellular space"/>
    <property type="evidence" value="ECO:0007669"/>
    <property type="project" value="TreeGrafter"/>
</dbReference>
<dbReference type="Gene3D" id="4.10.800.10">
    <property type="entry name" value="Thyroglobulin type-1"/>
    <property type="match status" value="2"/>
</dbReference>
<dbReference type="Pfam" id="PF00086">
    <property type="entry name" value="Thyroglobulin_1"/>
    <property type="match status" value="1"/>
</dbReference>
<dbReference type="Ensembl" id="ENSOSUT00000008587.1">
    <property type="protein sequence ID" value="ENSOSUP00000008281.1"/>
    <property type="gene ID" value="ENSOSUG00000006110.1"/>
</dbReference>
<dbReference type="SMART" id="SM00211">
    <property type="entry name" value="TY"/>
    <property type="match status" value="1"/>
</dbReference>
<evidence type="ECO:0000259" key="8">
    <source>
        <dbReference type="PROSITE" id="PS51162"/>
    </source>
</evidence>
<organism evidence="9 10">
    <name type="scientific">Otus sunia</name>
    <name type="common">Oriental scops-owl</name>
    <dbReference type="NCBI Taxonomy" id="257818"/>
    <lineage>
        <taxon>Eukaryota</taxon>
        <taxon>Metazoa</taxon>
        <taxon>Chordata</taxon>
        <taxon>Craniata</taxon>
        <taxon>Vertebrata</taxon>
        <taxon>Euteleostomi</taxon>
        <taxon>Archelosauria</taxon>
        <taxon>Archosauria</taxon>
        <taxon>Dinosauria</taxon>
        <taxon>Saurischia</taxon>
        <taxon>Theropoda</taxon>
        <taxon>Coelurosauria</taxon>
        <taxon>Aves</taxon>
        <taxon>Neognathae</taxon>
        <taxon>Neoaves</taxon>
        <taxon>Telluraves</taxon>
        <taxon>Strigiformes</taxon>
        <taxon>Strigidae</taxon>
        <taxon>Otus</taxon>
    </lineage>
</organism>
<evidence type="ECO:0000256" key="1">
    <source>
        <dbReference type="ARBA" id="ARBA00004613"/>
    </source>
</evidence>
<keyword evidence="2" id="KW-0964">Secreted</keyword>
<dbReference type="AlphaFoldDB" id="A0A8C8AVA8"/>
<accession>A0A8C8AVA8</accession>
<evidence type="ECO:0000313" key="10">
    <source>
        <dbReference type="Proteomes" id="UP000694552"/>
    </source>
</evidence>
<feature type="domain" description="Thyroglobulin type-1" evidence="8">
    <location>
        <begin position="25"/>
        <end position="95"/>
    </location>
</feature>
<keyword evidence="3" id="KW-0732">Signal</keyword>
<dbReference type="PROSITE" id="PS00484">
    <property type="entry name" value="THYROGLOBULIN_1_1"/>
    <property type="match status" value="1"/>
</dbReference>
<evidence type="ECO:0000256" key="7">
    <source>
        <dbReference type="SAM" id="MobiDB-lite"/>
    </source>
</evidence>
<dbReference type="PANTHER" id="PTHR14093:SF19">
    <property type="entry name" value="THYROGLOBULIN"/>
    <property type="match status" value="1"/>
</dbReference>
<feature type="region of interest" description="Disordered" evidence="7">
    <location>
        <begin position="81"/>
        <end position="104"/>
    </location>
</feature>
<comment type="subcellular location">
    <subcellularLocation>
        <location evidence="1">Secreted</location>
    </subcellularLocation>
</comment>
<evidence type="ECO:0000256" key="5">
    <source>
        <dbReference type="ARBA" id="ARBA00023180"/>
    </source>
</evidence>
<dbReference type="InterPro" id="IPR052001">
    <property type="entry name" value="MHC-II_Gamma/Thyroglobulin"/>
</dbReference>
<keyword evidence="10" id="KW-1185">Reference proteome</keyword>
<evidence type="ECO:0000256" key="6">
    <source>
        <dbReference type="PROSITE-ProRule" id="PRU00500"/>
    </source>
</evidence>
<protein>
    <recommendedName>
        <fullName evidence="8">Thyroglobulin type-1 domain-containing protein</fullName>
    </recommendedName>
</protein>
<keyword evidence="5" id="KW-0325">Glycoprotein</keyword>
<dbReference type="CDD" id="cd00191">
    <property type="entry name" value="TY"/>
    <property type="match status" value="1"/>
</dbReference>
<dbReference type="InterPro" id="IPR000716">
    <property type="entry name" value="Thyroglobulin_1"/>
</dbReference>
<reference evidence="9" key="2">
    <citation type="submission" date="2025-09" db="UniProtKB">
        <authorList>
            <consortium name="Ensembl"/>
        </authorList>
    </citation>
    <scope>IDENTIFICATION</scope>
</reference>
<dbReference type="SUPFAM" id="SSF57610">
    <property type="entry name" value="Thyroglobulin type-1 domain"/>
    <property type="match status" value="2"/>
</dbReference>
<evidence type="ECO:0000256" key="4">
    <source>
        <dbReference type="ARBA" id="ARBA00023157"/>
    </source>
</evidence>
<comment type="caution">
    <text evidence="6">Lacks conserved residue(s) required for the propagation of feature annotation.</text>
</comment>
<dbReference type="InterPro" id="IPR036857">
    <property type="entry name" value="Thyroglobulin_1_sf"/>
</dbReference>
<sequence>MGSSRDDSEILSFPSLLHTVFLPGPSKCEVERYSALRYQHTYIPSCDADGGYTPVQCQQGGQCWCVDCYAGECWCLDTSGKEVPGSRVQGERPRCPTDSGDSGT</sequence>
<name>A0A8C8AVA8_9STRI</name>
<dbReference type="Proteomes" id="UP000694552">
    <property type="component" value="Unplaced"/>
</dbReference>
<dbReference type="PANTHER" id="PTHR14093">
    <property type="entry name" value="HLA CLASS II GAMMA CHAIN"/>
    <property type="match status" value="1"/>
</dbReference>